<keyword evidence="6" id="KW-1185">Reference proteome</keyword>
<accession>A0A0H4WL09</accession>
<evidence type="ECO:0000256" key="2">
    <source>
        <dbReference type="ARBA" id="ARBA00022741"/>
    </source>
</evidence>
<dbReference type="eggNOG" id="COG4608">
    <property type="taxonomic scope" value="Bacteria"/>
</dbReference>
<evidence type="ECO:0000313" key="5">
    <source>
        <dbReference type="EMBL" id="AKQ63419.1"/>
    </source>
</evidence>
<dbReference type="InterPro" id="IPR050319">
    <property type="entry name" value="ABC_transp_ATP-bind"/>
</dbReference>
<evidence type="ECO:0000313" key="6">
    <source>
        <dbReference type="Proteomes" id="UP000009026"/>
    </source>
</evidence>
<keyword evidence="1" id="KW-0813">Transport</keyword>
<evidence type="ECO:0000256" key="3">
    <source>
        <dbReference type="ARBA" id="ARBA00022840"/>
    </source>
</evidence>
<protein>
    <submittedName>
        <fullName evidence="5">(GlcNAc)2 ABC transporter, ATP-binding component 2</fullName>
    </submittedName>
</protein>
<evidence type="ECO:0000259" key="4">
    <source>
        <dbReference type="PROSITE" id="PS50893"/>
    </source>
</evidence>
<keyword evidence="2" id="KW-0547">Nucleotide-binding</keyword>
<sequence>MSQPLLEATGLLRTVPVGGFLSRERRTLLNHVSFTLERGEIVALVGESGSGKSTLARVLARLDTPDAGTLRLGGEDVLAQERGGASLAYRGRVQMVFQDPFASLNPVHTVAHHLERPLLRHGRATRADVKARIHALLESVGLTPADQMAQRHPHELSGGQRQRVAVARALAVEPDVIIADEPTSMLDVSTRRGVLQLLRGLTRERGIGILFITHDLASARHLADRVLVLYAGSVVESGRTADVLAAPRHPYTRLLLSAVPDGADFLNTPLPVRPATGPMPVGGCPFAPRCPHADARCHDTVPPSHVHPADHTVRCHFESPKGASDNAAVPQ</sequence>
<dbReference type="OrthoDB" id="9814623at2"/>
<organism evidence="5 6">
    <name type="scientific">Pseudomyxococcus hansupus</name>
    <dbReference type="NCBI Taxonomy" id="1297742"/>
    <lineage>
        <taxon>Bacteria</taxon>
        <taxon>Pseudomonadati</taxon>
        <taxon>Myxococcota</taxon>
        <taxon>Myxococcia</taxon>
        <taxon>Myxococcales</taxon>
        <taxon>Cystobacterineae</taxon>
        <taxon>Myxococcaceae</taxon>
        <taxon>Pseudomyxococcus</taxon>
    </lineage>
</organism>
<keyword evidence="3 5" id="KW-0067">ATP-binding</keyword>
<reference evidence="5 6" key="1">
    <citation type="journal article" date="2016" name="PLoS ONE">
        <title>Complete Genome Sequence and Comparative Genomics of a Novel Myxobacterium Myxococcus hansupus.</title>
        <authorList>
            <person name="Sharma G."/>
            <person name="Narwani T."/>
            <person name="Subramanian S."/>
        </authorList>
    </citation>
    <scope>NUCLEOTIDE SEQUENCE [LARGE SCALE GENOMIC DNA]</scope>
    <source>
        <strain evidence="6">mixupus</strain>
    </source>
</reference>
<dbReference type="InterPro" id="IPR017871">
    <property type="entry name" value="ABC_transporter-like_CS"/>
</dbReference>
<feature type="domain" description="ABC transporter" evidence="4">
    <location>
        <begin position="12"/>
        <end position="256"/>
    </location>
</feature>
<dbReference type="Gene3D" id="3.40.50.300">
    <property type="entry name" value="P-loop containing nucleotide triphosphate hydrolases"/>
    <property type="match status" value="1"/>
</dbReference>
<dbReference type="EMBL" id="CP012109">
    <property type="protein sequence ID" value="AKQ63419.1"/>
    <property type="molecule type" value="Genomic_DNA"/>
</dbReference>
<dbReference type="Pfam" id="PF08352">
    <property type="entry name" value="oligo_HPY"/>
    <property type="match status" value="1"/>
</dbReference>
<dbReference type="SUPFAM" id="SSF52540">
    <property type="entry name" value="P-loop containing nucleoside triphosphate hydrolases"/>
    <property type="match status" value="1"/>
</dbReference>
<dbReference type="RefSeq" id="WP_002633225.1">
    <property type="nucleotide sequence ID" value="NZ_CP012109.1"/>
</dbReference>
<dbReference type="PROSITE" id="PS50893">
    <property type="entry name" value="ABC_TRANSPORTER_2"/>
    <property type="match status" value="1"/>
</dbReference>
<dbReference type="InterPro" id="IPR013563">
    <property type="entry name" value="Oligopep_ABC_C"/>
</dbReference>
<proteinExistence type="predicted"/>
<dbReference type="PATRIC" id="fig|1297742.4.peg.339"/>
<dbReference type="InterPro" id="IPR003439">
    <property type="entry name" value="ABC_transporter-like_ATP-bd"/>
</dbReference>
<dbReference type="STRING" id="1297742.A176_000331"/>
<dbReference type="Proteomes" id="UP000009026">
    <property type="component" value="Chromosome"/>
</dbReference>
<dbReference type="InterPro" id="IPR003593">
    <property type="entry name" value="AAA+_ATPase"/>
</dbReference>
<dbReference type="PANTHER" id="PTHR43776">
    <property type="entry name" value="TRANSPORT ATP-BINDING PROTEIN"/>
    <property type="match status" value="1"/>
</dbReference>
<dbReference type="GO" id="GO:0005524">
    <property type="term" value="F:ATP binding"/>
    <property type="evidence" value="ECO:0007669"/>
    <property type="project" value="UniProtKB-KW"/>
</dbReference>
<evidence type="ECO:0000256" key="1">
    <source>
        <dbReference type="ARBA" id="ARBA00022448"/>
    </source>
</evidence>
<dbReference type="KEGG" id="mym:A176_000331"/>
<dbReference type="GO" id="GO:0015833">
    <property type="term" value="P:peptide transport"/>
    <property type="evidence" value="ECO:0007669"/>
    <property type="project" value="InterPro"/>
</dbReference>
<dbReference type="SMART" id="SM00382">
    <property type="entry name" value="AAA"/>
    <property type="match status" value="1"/>
</dbReference>
<dbReference type="PANTHER" id="PTHR43776:SF8">
    <property type="entry name" value="ABC TRANSPORTER, ATP-BINDING PROTEIN"/>
    <property type="match status" value="1"/>
</dbReference>
<dbReference type="PROSITE" id="PS00211">
    <property type="entry name" value="ABC_TRANSPORTER_1"/>
    <property type="match status" value="1"/>
</dbReference>
<name>A0A0H4WL09_9BACT</name>
<dbReference type="CDD" id="cd03257">
    <property type="entry name" value="ABC_NikE_OppD_transporters"/>
    <property type="match status" value="1"/>
</dbReference>
<dbReference type="GO" id="GO:0016887">
    <property type="term" value="F:ATP hydrolysis activity"/>
    <property type="evidence" value="ECO:0007669"/>
    <property type="project" value="InterPro"/>
</dbReference>
<gene>
    <name evidence="5" type="ORF">A176_000331</name>
</gene>
<dbReference type="NCBIfam" id="TIGR01727">
    <property type="entry name" value="oligo_HPY"/>
    <property type="match status" value="1"/>
</dbReference>
<dbReference type="GO" id="GO:0055085">
    <property type="term" value="P:transmembrane transport"/>
    <property type="evidence" value="ECO:0007669"/>
    <property type="project" value="UniProtKB-ARBA"/>
</dbReference>
<dbReference type="InterPro" id="IPR027417">
    <property type="entry name" value="P-loop_NTPase"/>
</dbReference>
<dbReference type="AlphaFoldDB" id="A0A0H4WL09"/>
<dbReference type="Pfam" id="PF00005">
    <property type="entry name" value="ABC_tran"/>
    <property type="match status" value="1"/>
</dbReference>